<name>A0A5S5MBR3_9BACT</name>
<evidence type="ECO:0000256" key="4">
    <source>
        <dbReference type="ARBA" id="ARBA00023136"/>
    </source>
</evidence>
<protein>
    <submittedName>
        <fullName evidence="6">DUF1232 domain-containing protein</fullName>
    </submittedName>
</protein>
<proteinExistence type="predicted"/>
<keyword evidence="4" id="KW-0472">Membrane</keyword>
<dbReference type="InterPro" id="IPR010652">
    <property type="entry name" value="DUF1232"/>
</dbReference>
<accession>A0A5S5MBR3</accession>
<dbReference type="GO" id="GO:0012505">
    <property type="term" value="C:endomembrane system"/>
    <property type="evidence" value="ECO:0007669"/>
    <property type="project" value="UniProtKB-SubCell"/>
</dbReference>
<evidence type="ECO:0000256" key="1">
    <source>
        <dbReference type="ARBA" id="ARBA00004127"/>
    </source>
</evidence>
<keyword evidence="7" id="KW-1185">Reference proteome</keyword>
<reference evidence="6 7" key="1">
    <citation type="submission" date="2019-06" db="EMBL/GenBank/DDBJ databases">
        <title>Desulfobotulus mexicanus sp. nov., a novel sulfate-reducing bacterium isolated from the sediment of an alkaline crater lake in Mexico.</title>
        <authorList>
            <person name="Hirschler-Rea A."/>
        </authorList>
    </citation>
    <scope>NUCLEOTIDE SEQUENCE [LARGE SCALE GENOMIC DNA]</scope>
    <source>
        <strain evidence="6 7">PAR22N</strain>
    </source>
</reference>
<evidence type="ECO:0000256" key="2">
    <source>
        <dbReference type="ARBA" id="ARBA00022692"/>
    </source>
</evidence>
<dbReference type="EMBL" id="VDMB01000049">
    <property type="protein sequence ID" value="TYT73154.1"/>
    <property type="molecule type" value="Genomic_DNA"/>
</dbReference>
<gene>
    <name evidence="6" type="ORF">FIM25_16600</name>
</gene>
<sequence>MMNVHQEVHRNRVKYEKAYSEEKFEKKIQELPASAGCQVLKTAVTLYVILTEGKVPLWAKTSIILALGYFISPIDLIPDIIFPIGYLDDLAVMTAVLAKLHSFRDNRTVQEKVELLLPALCLGKAEIAKQ</sequence>
<keyword evidence="2" id="KW-0812">Transmembrane</keyword>
<dbReference type="RefSeq" id="WP_139450972.1">
    <property type="nucleotide sequence ID" value="NZ_VDMB01000049.1"/>
</dbReference>
<comment type="subcellular location">
    <subcellularLocation>
        <location evidence="1">Endomembrane system</location>
        <topology evidence="1">Multi-pass membrane protein</topology>
    </subcellularLocation>
</comment>
<evidence type="ECO:0000313" key="6">
    <source>
        <dbReference type="EMBL" id="TYT73154.1"/>
    </source>
</evidence>
<dbReference type="AlphaFoldDB" id="A0A5S5MBR3"/>
<dbReference type="OrthoDB" id="9804184at2"/>
<dbReference type="Pfam" id="PF06803">
    <property type="entry name" value="DUF1232"/>
    <property type="match status" value="1"/>
</dbReference>
<feature type="domain" description="DUF1232" evidence="5">
    <location>
        <begin position="59"/>
        <end position="94"/>
    </location>
</feature>
<comment type="caution">
    <text evidence="6">The sequence shown here is derived from an EMBL/GenBank/DDBJ whole genome shotgun (WGS) entry which is preliminary data.</text>
</comment>
<evidence type="ECO:0000259" key="5">
    <source>
        <dbReference type="Pfam" id="PF06803"/>
    </source>
</evidence>
<evidence type="ECO:0000313" key="7">
    <source>
        <dbReference type="Proteomes" id="UP000321899"/>
    </source>
</evidence>
<evidence type="ECO:0000256" key="3">
    <source>
        <dbReference type="ARBA" id="ARBA00022989"/>
    </source>
</evidence>
<organism evidence="6 7">
    <name type="scientific">Desulfobotulus mexicanus</name>
    <dbReference type="NCBI Taxonomy" id="2586642"/>
    <lineage>
        <taxon>Bacteria</taxon>
        <taxon>Pseudomonadati</taxon>
        <taxon>Thermodesulfobacteriota</taxon>
        <taxon>Desulfobacteria</taxon>
        <taxon>Desulfobacterales</taxon>
        <taxon>Desulfobacteraceae</taxon>
        <taxon>Desulfobotulus</taxon>
    </lineage>
</organism>
<keyword evidence="3" id="KW-1133">Transmembrane helix</keyword>
<dbReference type="Proteomes" id="UP000321899">
    <property type="component" value="Unassembled WGS sequence"/>
</dbReference>